<dbReference type="RefSeq" id="XP_005794190.1">
    <property type="nucleotide sequence ID" value="XM_005794133.1"/>
</dbReference>
<accession>A0A0D3L176</accession>
<dbReference type="PANTHER" id="PTHR47200">
    <property type="entry name" value="THYLAKOID LUMENAL 15 KDA PROTEIN 1, CHLOROPLASTIC"/>
    <property type="match status" value="1"/>
</dbReference>
<evidence type="ECO:0008006" key="3">
    <source>
        <dbReference type="Google" id="ProtNLM"/>
    </source>
</evidence>
<reference evidence="2" key="1">
    <citation type="journal article" date="2013" name="Nature">
        <title>Pan genome of the phytoplankton Emiliania underpins its global distribution.</title>
        <authorList>
            <person name="Read B.A."/>
            <person name="Kegel J."/>
            <person name="Klute M.J."/>
            <person name="Kuo A."/>
            <person name="Lefebvre S.C."/>
            <person name="Maumus F."/>
            <person name="Mayer C."/>
            <person name="Miller J."/>
            <person name="Monier A."/>
            <person name="Salamov A."/>
            <person name="Young J."/>
            <person name="Aguilar M."/>
            <person name="Claverie J.M."/>
            <person name="Frickenhaus S."/>
            <person name="Gonzalez K."/>
            <person name="Herman E.K."/>
            <person name="Lin Y.C."/>
            <person name="Napier J."/>
            <person name="Ogata H."/>
            <person name="Sarno A.F."/>
            <person name="Shmutz J."/>
            <person name="Schroeder D."/>
            <person name="de Vargas C."/>
            <person name="Verret F."/>
            <person name="von Dassow P."/>
            <person name="Valentin K."/>
            <person name="Van de Peer Y."/>
            <person name="Wheeler G."/>
            <person name="Dacks J.B."/>
            <person name="Delwiche C.F."/>
            <person name="Dyhrman S.T."/>
            <person name="Glockner G."/>
            <person name="John U."/>
            <person name="Richards T."/>
            <person name="Worden A.Z."/>
            <person name="Zhang X."/>
            <person name="Grigoriev I.V."/>
            <person name="Allen A.E."/>
            <person name="Bidle K."/>
            <person name="Borodovsky M."/>
            <person name="Bowler C."/>
            <person name="Brownlee C."/>
            <person name="Cock J.M."/>
            <person name="Elias M."/>
            <person name="Gladyshev V.N."/>
            <person name="Groth M."/>
            <person name="Guda C."/>
            <person name="Hadaegh A."/>
            <person name="Iglesias-Rodriguez M.D."/>
            <person name="Jenkins J."/>
            <person name="Jones B.M."/>
            <person name="Lawson T."/>
            <person name="Leese F."/>
            <person name="Lindquist E."/>
            <person name="Lobanov A."/>
            <person name="Lomsadze A."/>
            <person name="Malik S.B."/>
            <person name="Marsh M.E."/>
            <person name="Mackinder L."/>
            <person name="Mock T."/>
            <person name="Mueller-Roeber B."/>
            <person name="Pagarete A."/>
            <person name="Parker M."/>
            <person name="Probert I."/>
            <person name="Quesneville H."/>
            <person name="Raines C."/>
            <person name="Rensing S.A."/>
            <person name="Riano-Pachon D.M."/>
            <person name="Richier S."/>
            <person name="Rokitta S."/>
            <person name="Shiraiwa Y."/>
            <person name="Soanes D.M."/>
            <person name="van der Giezen M."/>
            <person name="Wahlund T.M."/>
            <person name="Williams B."/>
            <person name="Wilson W."/>
            <person name="Wolfe G."/>
            <person name="Wurch L.L."/>
        </authorList>
    </citation>
    <scope>NUCLEOTIDE SEQUENCE</scope>
</reference>
<dbReference type="AlphaFoldDB" id="A0A0D3L176"/>
<protein>
    <recommendedName>
        <fullName evidence="3">Pentapeptide repeat-containing protein</fullName>
    </recommendedName>
</protein>
<dbReference type="EnsemblProtists" id="EOD41761">
    <property type="protein sequence ID" value="EOD41761"/>
    <property type="gene ID" value="EMIHUDRAFT_194264"/>
</dbReference>
<keyword evidence="2" id="KW-1185">Reference proteome</keyword>
<sequence>MYLPSNRAYPFVGNGRLPWCTCVSASARQFRQVRRRQTQMKLPPAPAATTAHASAWVVGALLSLSLTVAPPAFAAAELEYSEGGAYQGSKIGQDQQFKAGIGKGAEKAENSKIQGGGASTLQGGRRITITRGVNLDNTIWKGENLKGVAFQQSVVRSADFEGSDLRTASFFDADLSNSNFKDANMVETNLEMADLTGADLTGADLTNAYMTGAVVNGPKGGLTKIDNTDWTDAQLRKDQRTYLCSIAKGIPSCLHGAGWPRAFSLHTCLPEQARTPKRAWRRA</sequence>
<dbReference type="Proteomes" id="UP000013827">
    <property type="component" value="Unassembled WGS sequence"/>
</dbReference>
<reference evidence="1" key="2">
    <citation type="submission" date="2024-10" db="UniProtKB">
        <authorList>
            <consortium name="EnsemblProtists"/>
        </authorList>
    </citation>
    <scope>IDENTIFICATION</scope>
</reference>
<dbReference type="Gene3D" id="2.160.20.80">
    <property type="entry name" value="E3 ubiquitin-protein ligase SopA"/>
    <property type="match status" value="1"/>
</dbReference>
<proteinExistence type="predicted"/>
<evidence type="ECO:0000313" key="2">
    <source>
        <dbReference type="Proteomes" id="UP000013827"/>
    </source>
</evidence>
<organism evidence="1 2">
    <name type="scientific">Emiliania huxleyi (strain CCMP1516)</name>
    <dbReference type="NCBI Taxonomy" id="280463"/>
    <lineage>
        <taxon>Eukaryota</taxon>
        <taxon>Haptista</taxon>
        <taxon>Haptophyta</taxon>
        <taxon>Prymnesiophyceae</taxon>
        <taxon>Isochrysidales</taxon>
        <taxon>Noelaerhabdaceae</taxon>
        <taxon>Emiliania</taxon>
    </lineage>
</organism>
<dbReference type="HOGENOM" id="CLU_984932_0_0_1"/>
<dbReference type="KEGG" id="ehx:EMIHUDRAFT_194264"/>
<dbReference type="SUPFAM" id="SSF141571">
    <property type="entry name" value="Pentapeptide repeat-like"/>
    <property type="match status" value="1"/>
</dbReference>
<dbReference type="Pfam" id="PF00805">
    <property type="entry name" value="Pentapeptide"/>
    <property type="match status" value="2"/>
</dbReference>
<name>A0A0D3L176_EMIH1</name>
<dbReference type="PANTHER" id="PTHR47200:SF2">
    <property type="entry name" value="THYLAKOID LUMENAL 15 KDA PROTEIN 1, CHLOROPLASTIC"/>
    <property type="match status" value="1"/>
</dbReference>
<dbReference type="PaxDb" id="2903-EOD41761"/>
<dbReference type="InterPro" id="IPR001646">
    <property type="entry name" value="5peptide_repeat"/>
</dbReference>
<dbReference type="InterPro" id="IPR044213">
    <property type="entry name" value="At2g44920-like"/>
</dbReference>
<dbReference type="GeneID" id="17287031"/>
<evidence type="ECO:0000313" key="1">
    <source>
        <dbReference type="EnsemblProtists" id="EOD41761"/>
    </source>
</evidence>
<dbReference type="STRING" id="2903.R1G137"/>